<organism evidence="2">
    <name type="scientific">Amorphochlora amoebiformis</name>
    <dbReference type="NCBI Taxonomy" id="1561963"/>
    <lineage>
        <taxon>Eukaryota</taxon>
        <taxon>Sar</taxon>
        <taxon>Rhizaria</taxon>
        <taxon>Cercozoa</taxon>
        <taxon>Chlorarachniophyceae</taxon>
        <taxon>Amorphochlora</taxon>
    </lineage>
</organism>
<protein>
    <submittedName>
        <fullName evidence="2">Uncharacterized protein</fullName>
    </submittedName>
</protein>
<evidence type="ECO:0000313" key="2">
    <source>
        <dbReference type="EMBL" id="CAD8458747.1"/>
    </source>
</evidence>
<sequence>MVKIIPRIPVAPPPNLEIKTRKRRLPHTFPTASMNISPFLSLCLVSAAALWRGDTLTVGVPKSVDVGVDSVNSTISDSKESNFVKHFITGAVAAQSLPQPVTTMPQRVTPAALVARLADAAPVASAASFVAVEPVASDASPTTSVAPVDESPTLIDETFFAPEDAKELVIIRTYIPSPAMKERFHKIINDNTNRDVIISINSHTHLSNTTKLERERKAHMELIEEFGEDRIYIYTDEMVDKLFPTLAAVPKFVAGQYGIASYGYYLSNECARIAIEQFLRRTRKHILGGVWVMVDDMEYTGNWKELFDKYTMTEAIKAGNTGARELVKQLKGGYMVSHGYGTRNNFSTDPWAKYSSTYFKEHMVEEDKIAKHTEHVVFYSNRFIRLLMDEMKKGAHAQSEMGTATMCNVLSCKHIQFQDEDIDADGFWVNNKRKHTPEEVKTHLADLQAKGQHRLVHPCKW</sequence>
<dbReference type="AlphaFoldDB" id="A0A6T6XDG8"/>
<proteinExistence type="predicted"/>
<evidence type="ECO:0000313" key="1">
    <source>
        <dbReference type="EMBL" id="CAD8458746.1"/>
    </source>
</evidence>
<accession>A0A6T6XDG8</accession>
<dbReference type="EMBL" id="HBEM01026032">
    <property type="protein sequence ID" value="CAD8458746.1"/>
    <property type="molecule type" value="Transcribed_RNA"/>
</dbReference>
<reference evidence="2" key="1">
    <citation type="submission" date="2021-01" db="EMBL/GenBank/DDBJ databases">
        <authorList>
            <person name="Corre E."/>
            <person name="Pelletier E."/>
            <person name="Niang G."/>
            <person name="Scheremetjew M."/>
            <person name="Finn R."/>
            <person name="Kale V."/>
            <person name="Holt S."/>
            <person name="Cochrane G."/>
            <person name="Meng A."/>
            <person name="Brown T."/>
            <person name="Cohen L."/>
        </authorList>
    </citation>
    <scope>NUCLEOTIDE SEQUENCE</scope>
    <source>
        <strain evidence="2">CCMP2058</strain>
    </source>
</reference>
<gene>
    <name evidence="1" type="ORF">LAMO00422_LOCUS17697</name>
    <name evidence="2" type="ORF">LAMO00422_LOCUS17698</name>
</gene>
<name>A0A6T6XDG8_9EUKA</name>
<dbReference type="EMBL" id="HBEM01026033">
    <property type="protein sequence ID" value="CAD8458747.1"/>
    <property type="molecule type" value="Transcribed_RNA"/>
</dbReference>